<accession>A0A8J2S2F7</accession>
<name>A0A8J2S2F7_9CRUS</name>
<feature type="chain" id="PRO_5035237438" evidence="1">
    <location>
        <begin position="22"/>
        <end position="213"/>
    </location>
</feature>
<dbReference type="AlphaFoldDB" id="A0A8J2S2F7"/>
<dbReference type="EMBL" id="CAKKLH010000341">
    <property type="protein sequence ID" value="CAH0113512.1"/>
    <property type="molecule type" value="Genomic_DNA"/>
</dbReference>
<reference evidence="2" key="1">
    <citation type="submission" date="2021-11" db="EMBL/GenBank/DDBJ databases">
        <authorList>
            <person name="Schell T."/>
        </authorList>
    </citation>
    <scope>NUCLEOTIDE SEQUENCE</scope>
    <source>
        <strain evidence="2">M5</strain>
    </source>
</reference>
<dbReference type="Proteomes" id="UP000789390">
    <property type="component" value="Unassembled WGS sequence"/>
</dbReference>
<keyword evidence="1" id="KW-0732">Signal</keyword>
<dbReference type="OrthoDB" id="6371505at2759"/>
<evidence type="ECO:0000313" key="3">
    <source>
        <dbReference type="Proteomes" id="UP000789390"/>
    </source>
</evidence>
<proteinExistence type="predicted"/>
<feature type="signal peptide" evidence="1">
    <location>
        <begin position="1"/>
        <end position="21"/>
    </location>
</feature>
<comment type="caution">
    <text evidence="2">The sequence shown here is derived from an EMBL/GenBank/DDBJ whole genome shotgun (WGS) entry which is preliminary data.</text>
</comment>
<sequence length="213" mass="23024">MFLKFLIVAVIFLGVVDRGFNATIVNVTDSVLTVKNATKFDNSTKPINASDAQSNIKVRFADLKLKKPRFNVTGTLSVVNSTSLNSTSDFSLLKNASIGERALKVSHLLKNKLKANMTHVSNSSSHLNSTGNSTSDFSQLKNASKIVERGVFVVMFDNKQALLDFANTTAEDMITASNFSLPMNASSVVNVTEFEQMWNGSTSSNSSASLGEL</sequence>
<keyword evidence="3" id="KW-1185">Reference proteome</keyword>
<protein>
    <submittedName>
        <fullName evidence="2">Uncharacterized protein</fullName>
    </submittedName>
</protein>
<evidence type="ECO:0000313" key="2">
    <source>
        <dbReference type="EMBL" id="CAH0113512.1"/>
    </source>
</evidence>
<gene>
    <name evidence="2" type="ORF">DGAL_LOCUS17409</name>
</gene>
<evidence type="ECO:0000256" key="1">
    <source>
        <dbReference type="SAM" id="SignalP"/>
    </source>
</evidence>
<organism evidence="2 3">
    <name type="scientific">Daphnia galeata</name>
    <dbReference type="NCBI Taxonomy" id="27404"/>
    <lineage>
        <taxon>Eukaryota</taxon>
        <taxon>Metazoa</taxon>
        <taxon>Ecdysozoa</taxon>
        <taxon>Arthropoda</taxon>
        <taxon>Crustacea</taxon>
        <taxon>Branchiopoda</taxon>
        <taxon>Diplostraca</taxon>
        <taxon>Cladocera</taxon>
        <taxon>Anomopoda</taxon>
        <taxon>Daphniidae</taxon>
        <taxon>Daphnia</taxon>
    </lineage>
</organism>